<name>A0ACB8ZTR1_CICIN</name>
<dbReference type="Proteomes" id="UP001055811">
    <property type="component" value="Linkage Group LG08"/>
</dbReference>
<reference evidence="2" key="1">
    <citation type="journal article" date="2022" name="Mol. Ecol. Resour.">
        <title>The genomes of chicory, endive, great burdock and yacon provide insights into Asteraceae palaeo-polyploidization history and plant inulin production.</title>
        <authorList>
            <person name="Fan W."/>
            <person name="Wang S."/>
            <person name="Wang H."/>
            <person name="Wang A."/>
            <person name="Jiang F."/>
            <person name="Liu H."/>
            <person name="Zhao H."/>
            <person name="Xu D."/>
            <person name="Zhang Y."/>
        </authorList>
    </citation>
    <scope>NUCLEOTIDE SEQUENCE [LARGE SCALE GENOMIC DNA]</scope>
    <source>
        <strain evidence="2">cv. Punajuju</strain>
    </source>
</reference>
<keyword evidence="2" id="KW-1185">Reference proteome</keyword>
<comment type="caution">
    <text evidence="1">The sequence shown here is derived from an EMBL/GenBank/DDBJ whole genome shotgun (WGS) entry which is preliminary data.</text>
</comment>
<sequence>MFDNFESSDLLLNTYILSREAHFQSYRRYRSYFHNVSDLSIGNLLPILISSSGRWQIKMKGREPPLKELIGKLYH</sequence>
<reference evidence="1 2" key="2">
    <citation type="journal article" date="2022" name="Mol. Ecol. Resour.">
        <title>The genomes of chicory, endive, great burdock and yacon provide insights into Asteraceae paleo-polyploidization history and plant inulin production.</title>
        <authorList>
            <person name="Fan W."/>
            <person name="Wang S."/>
            <person name="Wang H."/>
            <person name="Wang A."/>
            <person name="Jiang F."/>
            <person name="Liu H."/>
            <person name="Zhao H."/>
            <person name="Xu D."/>
            <person name="Zhang Y."/>
        </authorList>
    </citation>
    <scope>NUCLEOTIDE SEQUENCE [LARGE SCALE GENOMIC DNA]</scope>
    <source>
        <strain evidence="2">cv. Punajuju</strain>
        <tissue evidence="1">Leaves</tissue>
    </source>
</reference>
<accession>A0ACB8ZTR1</accession>
<dbReference type="EMBL" id="CM042016">
    <property type="protein sequence ID" value="KAI3701222.1"/>
    <property type="molecule type" value="Genomic_DNA"/>
</dbReference>
<gene>
    <name evidence="1" type="ORF">L2E82_45871</name>
</gene>
<evidence type="ECO:0000313" key="1">
    <source>
        <dbReference type="EMBL" id="KAI3701222.1"/>
    </source>
</evidence>
<organism evidence="1 2">
    <name type="scientific">Cichorium intybus</name>
    <name type="common">Chicory</name>
    <dbReference type="NCBI Taxonomy" id="13427"/>
    <lineage>
        <taxon>Eukaryota</taxon>
        <taxon>Viridiplantae</taxon>
        <taxon>Streptophyta</taxon>
        <taxon>Embryophyta</taxon>
        <taxon>Tracheophyta</taxon>
        <taxon>Spermatophyta</taxon>
        <taxon>Magnoliopsida</taxon>
        <taxon>eudicotyledons</taxon>
        <taxon>Gunneridae</taxon>
        <taxon>Pentapetalae</taxon>
        <taxon>asterids</taxon>
        <taxon>campanulids</taxon>
        <taxon>Asterales</taxon>
        <taxon>Asteraceae</taxon>
        <taxon>Cichorioideae</taxon>
        <taxon>Cichorieae</taxon>
        <taxon>Cichoriinae</taxon>
        <taxon>Cichorium</taxon>
    </lineage>
</organism>
<protein>
    <submittedName>
        <fullName evidence="1">Uncharacterized protein</fullName>
    </submittedName>
</protein>
<evidence type="ECO:0000313" key="2">
    <source>
        <dbReference type="Proteomes" id="UP001055811"/>
    </source>
</evidence>
<proteinExistence type="predicted"/>